<evidence type="ECO:0000259" key="1">
    <source>
        <dbReference type="Pfam" id="PF22768"/>
    </source>
</evidence>
<dbReference type="InterPro" id="IPR054738">
    <property type="entry name" value="Siphovirus-type_tail_C"/>
</dbReference>
<evidence type="ECO:0000313" key="3">
    <source>
        <dbReference type="Proteomes" id="UP001244563"/>
    </source>
</evidence>
<name>A0ABT9TG92_PAENI</name>
<dbReference type="Gene3D" id="2.60.120.860">
    <property type="match status" value="1"/>
</dbReference>
<keyword evidence="3" id="KW-1185">Reference proteome</keyword>
<proteinExistence type="predicted"/>
<dbReference type="Pfam" id="PF22768">
    <property type="entry name" value="SPP1_Dit"/>
    <property type="match status" value="1"/>
</dbReference>
<comment type="caution">
    <text evidence="2">The sequence shown here is derived from an EMBL/GenBank/DDBJ whole genome shotgun (WGS) entry which is preliminary data.</text>
</comment>
<sequence>MLLNAVDDNGTRWVVQKFEGWGSPASTAQFTQRARGNGSTSSEAFYQDRVMVLEGLILTESPELLSAAVDLLNASVTLEQFTMIVSETGYVRHVLAQRQGEVIITRFNNRQAWFSIQVVATDPRKFGGLISVSTPLPSSTGGLTYPLTYPKTYTGVSETGIIQVTNTGNTQAPVWLRVDGPIPAGGWTVTHVGKKQALTFATSLALTTGEFVTVDMDRREVLAQGQAARAGYVTSRGWFSLDPGVNEIAFSAANYSATAQLTVTTKPAWS</sequence>
<protein>
    <recommendedName>
        <fullName evidence="1">Siphovirus-type tail component C-terminal domain-containing protein</fullName>
    </recommendedName>
</protein>
<evidence type="ECO:0000313" key="2">
    <source>
        <dbReference type="EMBL" id="MDQ0100440.1"/>
    </source>
</evidence>
<dbReference type="RefSeq" id="WP_306876525.1">
    <property type="nucleotide sequence ID" value="NZ_JAUSSW010000001.1"/>
</dbReference>
<reference evidence="2 3" key="1">
    <citation type="submission" date="2023-07" db="EMBL/GenBank/DDBJ databases">
        <title>Sorghum-associated microbial communities from plants grown in Nebraska, USA.</title>
        <authorList>
            <person name="Schachtman D."/>
        </authorList>
    </citation>
    <scope>NUCLEOTIDE SEQUENCE [LARGE SCALE GENOMIC DNA]</scope>
    <source>
        <strain evidence="2 3">CC523</strain>
    </source>
</reference>
<feature type="domain" description="Siphovirus-type tail component C-terminal" evidence="1">
    <location>
        <begin position="168"/>
        <end position="263"/>
    </location>
</feature>
<gene>
    <name evidence="2" type="ORF">J2T10_000059</name>
</gene>
<dbReference type="EMBL" id="JAUSSW010000001">
    <property type="protein sequence ID" value="MDQ0100440.1"/>
    <property type="molecule type" value="Genomic_DNA"/>
</dbReference>
<accession>A0ABT9TG92</accession>
<organism evidence="2 3">
    <name type="scientific">Paenarthrobacter nicotinovorans</name>
    <name type="common">Arthrobacter nicotinovorans</name>
    <dbReference type="NCBI Taxonomy" id="29320"/>
    <lineage>
        <taxon>Bacteria</taxon>
        <taxon>Bacillati</taxon>
        <taxon>Actinomycetota</taxon>
        <taxon>Actinomycetes</taxon>
        <taxon>Micrococcales</taxon>
        <taxon>Micrococcaceae</taxon>
        <taxon>Paenarthrobacter</taxon>
    </lineage>
</organism>
<dbReference type="Proteomes" id="UP001244563">
    <property type="component" value="Unassembled WGS sequence"/>
</dbReference>